<dbReference type="GeneID" id="27309363"/>
<dbReference type="AlphaFoldDB" id="A0A0D2APQ4"/>
<name>A0A0D2APQ4_9PEZI</name>
<gene>
    <name evidence="2" type="ORF">PV09_01390</name>
</gene>
<dbReference type="HOGENOM" id="CLU_1679313_0_0_1"/>
<evidence type="ECO:0000256" key="1">
    <source>
        <dbReference type="SAM" id="MobiDB-lite"/>
    </source>
</evidence>
<dbReference type="EMBL" id="KN847531">
    <property type="protein sequence ID" value="KIW08495.1"/>
    <property type="molecule type" value="Genomic_DNA"/>
</dbReference>
<evidence type="ECO:0000313" key="2">
    <source>
        <dbReference type="EMBL" id="KIW08495.1"/>
    </source>
</evidence>
<feature type="region of interest" description="Disordered" evidence="1">
    <location>
        <begin position="59"/>
        <end position="80"/>
    </location>
</feature>
<protein>
    <submittedName>
        <fullName evidence="2">Uncharacterized protein</fullName>
    </submittedName>
</protein>
<evidence type="ECO:0000313" key="3">
    <source>
        <dbReference type="Proteomes" id="UP000053259"/>
    </source>
</evidence>
<dbReference type="VEuPathDB" id="FungiDB:PV09_01390"/>
<keyword evidence="3" id="KW-1185">Reference proteome</keyword>
<organism evidence="2 3">
    <name type="scientific">Verruconis gallopava</name>
    <dbReference type="NCBI Taxonomy" id="253628"/>
    <lineage>
        <taxon>Eukaryota</taxon>
        <taxon>Fungi</taxon>
        <taxon>Dikarya</taxon>
        <taxon>Ascomycota</taxon>
        <taxon>Pezizomycotina</taxon>
        <taxon>Dothideomycetes</taxon>
        <taxon>Pleosporomycetidae</taxon>
        <taxon>Venturiales</taxon>
        <taxon>Sympoventuriaceae</taxon>
        <taxon>Verruconis</taxon>
    </lineage>
</organism>
<feature type="compositionally biased region" description="Polar residues" evidence="1">
    <location>
        <begin position="67"/>
        <end position="80"/>
    </location>
</feature>
<dbReference type="InParanoid" id="A0A0D2APQ4"/>
<feature type="region of interest" description="Disordered" evidence="1">
    <location>
        <begin position="119"/>
        <end position="157"/>
    </location>
</feature>
<accession>A0A0D2APQ4</accession>
<dbReference type="Proteomes" id="UP000053259">
    <property type="component" value="Unassembled WGS sequence"/>
</dbReference>
<proteinExistence type="predicted"/>
<feature type="compositionally biased region" description="Basic residues" evidence="1">
    <location>
        <begin position="130"/>
        <end position="157"/>
    </location>
</feature>
<reference evidence="2 3" key="1">
    <citation type="submission" date="2015-01" db="EMBL/GenBank/DDBJ databases">
        <title>The Genome Sequence of Ochroconis gallopava CBS43764.</title>
        <authorList>
            <consortium name="The Broad Institute Genomics Platform"/>
            <person name="Cuomo C."/>
            <person name="de Hoog S."/>
            <person name="Gorbushina A."/>
            <person name="Stielow B."/>
            <person name="Teixiera M."/>
            <person name="Abouelleil A."/>
            <person name="Chapman S.B."/>
            <person name="Priest M."/>
            <person name="Young S.K."/>
            <person name="Wortman J."/>
            <person name="Nusbaum C."/>
            <person name="Birren B."/>
        </authorList>
    </citation>
    <scope>NUCLEOTIDE SEQUENCE [LARGE SCALE GENOMIC DNA]</scope>
    <source>
        <strain evidence="2 3">CBS 43764</strain>
    </source>
</reference>
<sequence length="157" mass="17375">MSSLFRLFASPTASPVPQLILWRPCFSVLPLSPTPPPQQQQLLLRLLLLMLTLPDSSHAMHDGAMQGRSQPNASPASEPFRSSANPLFSFSLSSQFSTCLFFTLNSFPSPRLRSVVGLGGGSSRVPAQRGHARQNSKKINRKQKVSYAPKKRRKVWC</sequence>
<dbReference type="RefSeq" id="XP_016218364.1">
    <property type="nucleotide sequence ID" value="XM_016354269.1"/>
</dbReference>